<accession>A0A084QVX4</accession>
<evidence type="ECO:0008006" key="3">
    <source>
        <dbReference type="Google" id="ProtNLM"/>
    </source>
</evidence>
<keyword evidence="2" id="KW-1185">Reference proteome</keyword>
<dbReference type="InParanoid" id="A0A084QVX4"/>
<reference evidence="1 2" key="1">
    <citation type="journal article" date="2014" name="BMC Genomics">
        <title>Comparative genome sequencing reveals chemotype-specific gene clusters in the toxigenic black mold Stachybotrys.</title>
        <authorList>
            <person name="Semeiks J."/>
            <person name="Borek D."/>
            <person name="Otwinowski Z."/>
            <person name="Grishin N.V."/>
        </authorList>
    </citation>
    <scope>NUCLEOTIDE SEQUENCE [LARGE SCALE GENOMIC DNA]</scope>
    <source>
        <strain evidence="1 2">IBT 40285</strain>
    </source>
</reference>
<dbReference type="OrthoDB" id="5571888at2759"/>
<organism evidence="1 2">
    <name type="scientific">Stachybotrys chlorohalonatus (strain IBT 40285)</name>
    <dbReference type="NCBI Taxonomy" id="1283841"/>
    <lineage>
        <taxon>Eukaryota</taxon>
        <taxon>Fungi</taxon>
        <taxon>Dikarya</taxon>
        <taxon>Ascomycota</taxon>
        <taxon>Pezizomycotina</taxon>
        <taxon>Sordariomycetes</taxon>
        <taxon>Hypocreomycetidae</taxon>
        <taxon>Hypocreales</taxon>
        <taxon>Stachybotryaceae</taxon>
        <taxon>Stachybotrys</taxon>
    </lineage>
</organism>
<dbReference type="OMA" id="SWCPDYH"/>
<protein>
    <recommendedName>
        <fullName evidence="3">Heterokaryon incompatibility domain-containing protein</fullName>
    </recommendedName>
</protein>
<dbReference type="InterPro" id="IPR052895">
    <property type="entry name" value="HetReg/Transcr_Mod"/>
</dbReference>
<dbReference type="HOGENOM" id="CLU_004184_7_2_1"/>
<name>A0A084QVX4_STAC4</name>
<dbReference type="PANTHER" id="PTHR24148">
    <property type="entry name" value="ANKYRIN REPEAT DOMAIN-CONTAINING PROTEIN 39 HOMOLOG-RELATED"/>
    <property type="match status" value="1"/>
</dbReference>
<sequence>MAAALKRFVYTPLQAGEIRLLYPEIVSETEQRWSVKVVSLKDQHGQRTRLEYDALSYTWGDQTDRFPITLNGREIEIGHSLSFMKRLWVYQETAFAKKVRVLLGEHEVDWGVLDRATKSWASAELRFAGVDGRMLRVPNLSANNIFLAREIAQRTALSGLSMNGEDFAEVLQHTMCAYCVDPRDRVNALLRFAQAKLPIEAPLQDMYSCLSRVLFQGLRPSNYQWWEFVRLAASPNKRPGLPSWCPDFHDVAGRAAMPSEIRKVKHQLGEGEEHFCASKRRSRAEWTSDLHNKELVMRGQILDRLETILPGLDDLDIRDALCTVKSVRAFLAWEKLIGSSLISSEGHSKPEGYKLTPGAYWGMMNGGHAENCKSNSGYTSLDDFRQEEHEAWEAIYRLVLSSKYALVEALYSQSIPQLSRHWMGANEIFIHHTGRRIFKTIGGRVGFGPANVEAGDCVCIFSYARTAHILRPTADVERKTYTIIGEAYVHGMMHGEVEELGLEEQDITLV</sequence>
<gene>
    <name evidence="1" type="ORF">S40285_02536</name>
</gene>
<evidence type="ECO:0000313" key="1">
    <source>
        <dbReference type="EMBL" id="KFA68109.1"/>
    </source>
</evidence>
<dbReference type="Proteomes" id="UP000028524">
    <property type="component" value="Unassembled WGS sequence"/>
</dbReference>
<dbReference type="EMBL" id="KL660000">
    <property type="protein sequence ID" value="KFA68109.1"/>
    <property type="molecule type" value="Genomic_DNA"/>
</dbReference>
<dbReference type="STRING" id="1283841.A0A084QVX4"/>
<dbReference type="AlphaFoldDB" id="A0A084QVX4"/>
<evidence type="ECO:0000313" key="2">
    <source>
        <dbReference type="Proteomes" id="UP000028524"/>
    </source>
</evidence>
<dbReference type="PANTHER" id="PTHR24148:SF64">
    <property type="entry name" value="HETEROKARYON INCOMPATIBILITY DOMAIN-CONTAINING PROTEIN"/>
    <property type="match status" value="1"/>
</dbReference>
<dbReference type="Pfam" id="PF26639">
    <property type="entry name" value="Het-6_barrel"/>
    <property type="match status" value="1"/>
</dbReference>
<proteinExistence type="predicted"/>